<evidence type="ECO:0000313" key="12">
    <source>
        <dbReference type="Proteomes" id="UP000535589"/>
    </source>
</evidence>
<dbReference type="EMBL" id="JABAIK010000007">
    <property type="protein sequence ID" value="NLS12936.1"/>
    <property type="molecule type" value="Genomic_DNA"/>
</dbReference>
<evidence type="ECO:0000256" key="8">
    <source>
        <dbReference type="ARBA" id="ARBA00030686"/>
    </source>
</evidence>
<dbReference type="Proteomes" id="UP000535589">
    <property type="component" value="Unassembled WGS sequence"/>
</dbReference>
<keyword evidence="12" id="KW-1185">Reference proteome</keyword>
<dbReference type="InterPro" id="IPR036087">
    <property type="entry name" value="Nict_dMeBzImd_PRibTrfase_sf"/>
</dbReference>
<dbReference type="SUPFAM" id="SSF52733">
    <property type="entry name" value="Nicotinate mononucleotide:5,6-dimethylbenzimidazole phosphoribosyltransferase (CobT)"/>
    <property type="match status" value="1"/>
</dbReference>
<dbReference type="RefSeq" id="WP_168836185.1">
    <property type="nucleotide sequence ID" value="NZ_JABAIK010000007.1"/>
</dbReference>
<evidence type="ECO:0000256" key="3">
    <source>
        <dbReference type="ARBA" id="ARBA00011991"/>
    </source>
</evidence>
<dbReference type="GO" id="GO:0009236">
    <property type="term" value="P:cobalamin biosynthetic process"/>
    <property type="evidence" value="ECO:0007669"/>
    <property type="project" value="UniProtKB-UniRule"/>
</dbReference>
<dbReference type="Pfam" id="PF02277">
    <property type="entry name" value="DBI_PRT"/>
    <property type="match status" value="1"/>
</dbReference>
<evidence type="ECO:0000256" key="2">
    <source>
        <dbReference type="ARBA" id="ARBA00007110"/>
    </source>
</evidence>
<accession>A0A7X8TQG9</accession>
<evidence type="ECO:0000256" key="7">
    <source>
        <dbReference type="ARBA" id="ARBA00022679"/>
    </source>
</evidence>
<proteinExistence type="inferred from homology"/>
<evidence type="ECO:0000256" key="10">
    <source>
        <dbReference type="HAMAP-Rule" id="MF_00230"/>
    </source>
</evidence>
<dbReference type="InterPro" id="IPR017846">
    <property type="entry name" value="Nict_dMeBzImd_PRibTrfase_bact"/>
</dbReference>
<evidence type="ECO:0000256" key="9">
    <source>
        <dbReference type="ARBA" id="ARBA00047340"/>
    </source>
</evidence>
<dbReference type="Gene3D" id="1.10.1610.10">
    <property type="match status" value="1"/>
</dbReference>
<organism evidence="11 12">
    <name type="scientific">Vibrio agarilyticus</name>
    <dbReference type="NCBI Taxonomy" id="2726741"/>
    <lineage>
        <taxon>Bacteria</taxon>
        <taxon>Pseudomonadati</taxon>
        <taxon>Pseudomonadota</taxon>
        <taxon>Gammaproteobacteria</taxon>
        <taxon>Vibrionales</taxon>
        <taxon>Vibrionaceae</taxon>
        <taxon>Vibrio</taxon>
    </lineage>
</organism>
<name>A0A7X8TQG9_9VIBR</name>
<evidence type="ECO:0000256" key="5">
    <source>
        <dbReference type="ARBA" id="ARBA00022573"/>
    </source>
</evidence>
<keyword evidence="6 10" id="KW-0328">Glycosyltransferase</keyword>
<evidence type="ECO:0000313" key="11">
    <source>
        <dbReference type="EMBL" id="NLS12936.1"/>
    </source>
</evidence>
<comment type="pathway">
    <text evidence="1 10">Nucleoside biosynthesis; alpha-ribazole biosynthesis; alpha-ribazole from 5,6-dimethylbenzimidazole: step 1/2.</text>
</comment>
<dbReference type="HAMAP" id="MF_00230">
    <property type="entry name" value="CobT"/>
    <property type="match status" value="1"/>
</dbReference>
<dbReference type="PANTHER" id="PTHR43463:SF1">
    <property type="entry name" value="NICOTINATE-NUCLEOTIDE--DIMETHYLBENZIMIDAZOLE PHOSPHORIBOSYLTRANSFERASE"/>
    <property type="match status" value="1"/>
</dbReference>
<protein>
    <recommendedName>
        <fullName evidence="4 10">Nicotinate-nucleotide--dimethylbenzimidazole phosphoribosyltransferase</fullName>
        <shortName evidence="10">NN:DBI PRT</shortName>
        <ecNumber evidence="3 10">2.4.2.21</ecNumber>
    </recommendedName>
    <alternativeName>
        <fullName evidence="8 10">N(1)-alpha-phosphoribosyltransferase</fullName>
    </alternativeName>
</protein>
<keyword evidence="7 10" id="KW-0808">Transferase</keyword>
<dbReference type="Gene3D" id="3.40.50.10210">
    <property type="match status" value="1"/>
</dbReference>
<dbReference type="InterPro" id="IPR003200">
    <property type="entry name" value="Nict_dMeBzImd_PRibTrfase"/>
</dbReference>
<sequence length="370" mass="39450">MNFTTQWNEQIQQRIDNKTKPIGALGLLESTASQLANLASLREQTFVTQLHVDKPHLLLFAGDHGIAEQGVSIAPSAVTQQMVANFLHGGAAINGFCRVNGIDLTVIDCGILAPVAVPSNLNIITSSMMGSRPDSDKAPIQMSYLEQRLGTTTADFSQHAAMTQEQLEEGLRLGAEIAQTRLSQGANLLMFGEMGIANTSSAAALLAALTERSVAECVGRGTGINEQQLERKQKLIGQAVERVKALYGDTLTPKQALQELGGFEIVQMVGAFLAASQQRIPVLVDGFIVSVAALVATRMDTNARDVMIFAHQSHEAGHKWVLDALDAHGLLDLQLRLGEGTGAALAYPLVKASAEFYNAMASFESAGVTV</sequence>
<gene>
    <name evidence="10 11" type="primary">cobT</name>
    <name evidence="11" type="ORF">HGP28_08540</name>
</gene>
<dbReference type="PANTHER" id="PTHR43463">
    <property type="entry name" value="NICOTINATE-NUCLEOTIDE--DIMETHYLBENZIMIDAZOLE PHOSPHORIBOSYLTRANSFERASE"/>
    <property type="match status" value="1"/>
</dbReference>
<comment type="catalytic activity">
    <reaction evidence="9 10">
        <text>5,6-dimethylbenzimidazole + nicotinate beta-D-ribonucleotide = alpha-ribazole 5'-phosphate + nicotinate + H(+)</text>
        <dbReference type="Rhea" id="RHEA:11196"/>
        <dbReference type="ChEBI" id="CHEBI:15378"/>
        <dbReference type="ChEBI" id="CHEBI:15890"/>
        <dbReference type="ChEBI" id="CHEBI:32544"/>
        <dbReference type="ChEBI" id="CHEBI:57502"/>
        <dbReference type="ChEBI" id="CHEBI:57918"/>
        <dbReference type="EC" id="2.4.2.21"/>
    </reaction>
</comment>
<comment type="caution">
    <text evidence="11">The sequence shown here is derived from an EMBL/GenBank/DDBJ whole genome shotgun (WGS) entry which is preliminary data.</text>
</comment>
<dbReference type="NCBIfam" id="TIGR03160">
    <property type="entry name" value="cobT_DBIPRT"/>
    <property type="match status" value="1"/>
</dbReference>
<dbReference type="InterPro" id="IPR023195">
    <property type="entry name" value="Nict_dMeBzImd_PRibTrfase_N"/>
</dbReference>
<dbReference type="EC" id="2.4.2.21" evidence="3 10"/>
<dbReference type="AlphaFoldDB" id="A0A7X8TQG9"/>
<dbReference type="NCBIfam" id="NF000996">
    <property type="entry name" value="PRK00105.1"/>
    <property type="match status" value="1"/>
</dbReference>
<dbReference type="UniPathway" id="UPA00061">
    <property type="reaction ID" value="UER00516"/>
</dbReference>
<reference evidence="11 12" key="1">
    <citation type="submission" date="2020-04" db="EMBL/GenBank/DDBJ databases">
        <title>Vibrio sp. SM6, a novel species isolated from seawater.</title>
        <authorList>
            <person name="Wang X."/>
        </authorList>
    </citation>
    <scope>NUCLEOTIDE SEQUENCE [LARGE SCALE GENOMIC DNA]</scope>
    <source>
        <strain evidence="11 12">SM6</strain>
    </source>
</reference>
<evidence type="ECO:0000256" key="6">
    <source>
        <dbReference type="ARBA" id="ARBA00022676"/>
    </source>
</evidence>
<keyword evidence="5 10" id="KW-0169">Cobalamin biosynthesis</keyword>
<feature type="active site" description="Proton acceptor" evidence="10">
    <location>
        <position position="339"/>
    </location>
</feature>
<comment type="function">
    <text evidence="10">Catalyzes the synthesis of alpha-ribazole-5'-phosphate from nicotinate mononucleotide (NAMN) and 5,6-dimethylbenzimidazole (DMB).</text>
</comment>
<dbReference type="GO" id="GO:0008939">
    <property type="term" value="F:nicotinate-nucleotide-dimethylbenzimidazole phosphoribosyltransferase activity"/>
    <property type="evidence" value="ECO:0007669"/>
    <property type="project" value="UniProtKB-UniRule"/>
</dbReference>
<evidence type="ECO:0000256" key="1">
    <source>
        <dbReference type="ARBA" id="ARBA00005049"/>
    </source>
</evidence>
<comment type="similarity">
    <text evidence="2 10">Belongs to the CobT family.</text>
</comment>
<dbReference type="CDD" id="cd02439">
    <property type="entry name" value="DMB-PRT_CobT"/>
    <property type="match status" value="1"/>
</dbReference>
<evidence type="ECO:0000256" key="4">
    <source>
        <dbReference type="ARBA" id="ARBA00015486"/>
    </source>
</evidence>